<comment type="subunit">
    <text evidence="9">Associates with 90S and pre-40S pre-ribosomal particles.</text>
</comment>
<dbReference type="FunCoup" id="S8FRI4">
    <property type="interactions" value="300"/>
</dbReference>
<dbReference type="Pfam" id="PF06102">
    <property type="entry name" value="RRP36"/>
    <property type="match status" value="1"/>
</dbReference>
<dbReference type="GO" id="GO:0030686">
    <property type="term" value="C:90S preribosome"/>
    <property type="evidence" value="ECO:0007669"/>
    <property type="project" value="TreeGrafter"/>
</dbReference>
<dbReference type="AlphaFoldDB" id="S8FRI4"/>
<reference evidence="12 13" key="1">
    <citation type="journal article" date="2012" name="Science">
        <title>The Paleozoic origin of enzymatic lignin decomposition reconstructed from 31 fungal genomes.</title>
        <authorList>
            <person name="Floudas D."/>
            <person name="Binder M."/>
            <person name="Riley R."/>
            <person name="Barry K."/>
            <person name="Blanchette R.A."/>
            <person name="Henrissat B."/>
            <person name="Martinez A.T."/>
            <person name="Otillar R."/>
            <person name="Spatafora J.W."/>
            <person name="Yadav J.S."/>
            <person name="Aerts A."/>
            <person name="Benoit I."/>
            <person name="Boyd A."/>
            <person name="Carlson A."/>
            <person name="Copeland A."/>
            <person name="Coutinho P.M."/>
            <person name="de Vries R.P."/>
            <person name="Ferreira P."/>
            <person name="Findley K."/>
            <person name="Foster B."/>
            <person name="Gaskell J."/>
            <person name="Glotzer D."/>
            <person name="Gorecki P."/>
            <person name="Heitman J."/>
            <person name="Hesse C."/>
            <person name="Hori C."/>
            <person name="Igarashi K."/>
            <person name="Jurgens J.A."/>
            <person name="Kallen N."/>
            <person name="Kersten P."/>
            <person name="Kohler A."/>
            <person name="Kuees U."/>
            <person name="Kumar T.K.A."/>
            <person name="Kuo A."/>
            <person name="LaButti K."/>
            <person name="Larrondo L.F."/>
            <person name="Lindquist E."/>
            <person name="Ling A."/>
            <person name="Lombard V."/>
            <person name="Lucas S."/>
            <person name="Lundell T."/>
            <person name="Martin R."/>
            <person name="McLaughlin D.J."/>
            <person name="Morgenstern I."/>
            <person name="Morin E."/>
            <person name="Murat C."/>
            <person name="Nagy L.G."/>
            <person name="Nolan M."/>
            <person name="Ohm R.A."/>
            <person name="Patyshakuliyeva A."/>
            <person name="Rokas A."/>
            <person name="Ruiz-Duenas F.J."/>
            <person name="Sabat G."/>
            <person name="Salamov A."/>
            <person name="Samejima M."/>
            <person name="Schmutz J."/>
            <person name="Slot J.C."/>
            <person name="St John F."/>
            <person name="Stenlid J."/>
            <person name="Sun H."/>
            <person name="Sun S."/>
            <person name="Syed K."/>
            <person name="Tsang A."/>
            <person name="Wiebenga A."/>
            <person name="Young D."/>
            <person name="Pisabarro A."/>
            <person name="Eastwood D.C."/>
            <person name="Martin F."/>
            <person name="Cullen D."/>
            <person name="Grigoriev I.V."/>
            <person name="Hibbett D.S."/>
        </authorList>
    </citation>
    <scope>NUCLEOTIDE SEQUENCE</scope>
    <source>
        <strain evidence="13">FP-58527</strain>
    </source>
</reference>
<feature type="region of interest" description="Disordered" evidence="11">
    <location>
        <begin position="350"/>
        <end position="406"/>
    </location>
</feature>
<feature type="coiled-coil region" evidence="10">
    <location>
        <begin position="247"/>
        <end position="319"/>
    </location>
</feature>
<dbReference type="OrthoDB" id="448446at2759"/>
<comment type="subcellular location">
    <subcellularLocation>
        <location evidence="1 9">Nucleus</location>
        <location evidence="1 9">Nucleolus</location>
    </subcellularLocation>
</comment>
<dbReference type="InParanoid" id="S8FRI4"/>
<evidence type="ECO:0000256" key="1">
    <source>
        <dbReference type="ARBA" id="ARBA00004604"/>
    </source>
</evidence>
<evidence type="ECO:0000256" key="10">
    <source>
        <dbReference type="SAM" id="Coils"/>
    </source>
</evidence>
<evidence type="ECO:0000256" key="6">
    <source>
        <dbReference type="ARBA" id="ARBA00023242"/>
    </source>
</evidence>
<keyword evidence="3 9" id="KW-0690">Ribosome biogenesis</keyword>
<evidence type="ECO:0000256" key="11">
    <source>
        <dbReference type="SAM" id="MobiDB-lite"/>
    </source>
</evidence>
<evidence type="ECO:0000256" key="5">
    <source>
        <dbReference type="ARBA" id="ARBA00023054"/>
    </source>
</evidence>
<feature type="compositionally biased region" description="Acidic residues" evidence="11">
    <location>
        <begin position="94"/>
        <end position="116"/>
    </location>
</feature>
<feature type="compositionally biased region" description="Acidic residues" evidence="11">
    <location>
        <begin position="70"/>
        <end position="84"/>
    </location>
</feature>
<dbReference type="GO" id="GO:0005730">
    <property type="term" value="C:nucleolus"/>
    <property type="evidence" value="ECO:0007669"/>
    <property type="project" value="UniProtKB-SubCell"/>
</dbReference>
<dbReference type="STRING" id="743788.S8FRI4"/>
<keyword evidence="7 9" id="KW-0687">Ribonucleoprotein</keyword>
<sequence length="406" mass="45195">MPRRPRPASRRPPARAVQHPKLVKHTTKSQLGRQARQTDEDSEASASVSGAEDLLESEGDEGSSSLGDSLENDESSAAEAEIPDADGARVVQWVDDEEVEEGSEAESESESGASEEESPHTADGAADALASLPFGTLRKAQRELARASAMDASEEGSESGEDEVEEVPSRHDFKGKGREVGEPPKPRKEIPKRPHKHAPTEVTSKKPVPRKKPDVGGEKVVPRDPRFLPMTGEFSTQRFRSQYGFLADMHSQEMQTLKENLKRARKLLTNSPRHLREEREQEVQRLERAYKRAESTVSKDRQEKIEQEALERIAHEEKEKRNAGKKAWYMKDSDKKDVFLRAKYEALAASGGRGAVKKAIDKRQKKANQKEKKKRPFAPGSTGLQRKRPGSTDGGDQRSGKRQRVG</sequence>
<proteinExistence type="inferred from homology"/>
<evidence type="ECO:0000256" key="4">
    <source>
        <dbReference type="ARBA" id="ARBA00022552"/>
    </source>
</evidence>
<accession>S8FRI4</accession>
<feature type="compositionally biased region" description="Acidic residues" evidence="11">
    <location>
        <begin position="152"/>
        <end position="166"/>
    </location>
</feature>
<gene>
    <name evidence="12" type="ORF">FOMPIDRAFT_98891</name>
</gene>
<keyword evidence="13" id="KW-1185">Reference proteome</keyword>
<feature type="region of interest" description="Disordered" evidence="11">
    <location>
        <begin position="1"/>
        <end position="233"/>
    </location>
</feature>
<feature type="compositionally biased region" description="Basic and acidic residues" evidence="11">
    <location>
        <begin position="211"/>
        <end position="226"/>
    </location>
</feature>
<comment type="similarity">
    <text evidence="2 9">Belongs to the RRP36 family.</text>
</comment>
<dbReference type="eggNOG" id="KOG3190">
    <property type="taxonomic scope" value="Eukaryota"/>
</dbReference>
<evidence type="ECO:0000313" key="13">
    <source>
        <dbReference type="Proteomes" id="UP000015241"/>
    </source>
</evidence>
<dbReference type="PANTHER" id="PTHR21738:SF0">
    <property type="entry name" value="RIBOSOMAL RNA PROCESSING PROTEIN 36 HOMOLOG"/>
    <property type="match status" value="1"/>
</dbReference>
<evidence type="ECO:0000256" key="3">
    <source>
        <dbReference type="ARBA" id="ARBA00022517"/>
    </source>
</evidence>
<comment type="function">
    <text evidence="8 9">Component of the 90S pre-ribosome involved in the maturation of rRNAs. Required for early cleavages of the pre-RNAs in the 40S ribosomal subunit maturation pathway.</text>
</comment>
<dbReference type="InterPro" id="IPR009292">
    <property type="entry name" value="RRP36"/>
</dbReference>
<evidence type="ECO:0000256" key="7">
    <source>
        <dbReference type="ARBA" id="ARBA00023274"/>
    </source>
</evidence>
<feature type="compositionally biased region" description="Basic residues" evidence="11">
    <location>
        <begin position="363"/>
        <end position="376"/>
    </location>
</feature>
<keyword evidence="5 10" id="KW-0175">Coiled coil</keyword>
<keyword evidence="6 9" id="KW-0539">Nucleus</keyword>
<dbReference type="Proteomes" id="UP000015241">
    <property type="component" value="Unassembled WGS sequence"/>
</dbReference>
<feature type="compositionally biased region" description="Basic residues" evidence="11">
    <location>
        <begin position="1"/>
        <end position="13"/>
    </location>
</feature>
<name>S8FRI4_FOMSC</name>
<dbReference type="GO" id="GO:0000462">
    <property type="term" value="P:maturation of SSU-rRNA from tricistronic rRNA transcript (SSU-rRNA, 5.8S rRNA, LSU-rRNA)"/>
    <property type="evidence" value="ECO:0007669"/>
    <property type="project" value="TreeGrafter"/>
</dbReference>
<organism evidence="12 13">
    <name type="scientific">Fomitopsis schrenkii</name>
    <name type="common">Brown rot fungus</name>
    <dbReference type="NCBI Taxonomy" id="2126942"/>
    <lineage>
        <taxon>Eukaryota</taxon>
        <taxon>Fungi</taxon>
        <taxon>Dikarya</taxon>
        <taxon>Basidiomycota</taxon>
        <taxon>Agaricomycotina</taxon>
        <taxon>Agaricomycetes</taxon>
        <taxon>Polyporales</taxon>
        <taxon>Fomitopsis</taxon>
    </lineage>
</organism>
<evidence type="ECO:0000256" key="8">
    <source>
        <dbReference type="ARBA" id="ARBA00025053"/>
    </source>
</evidence>
<protein>
    <recommendedName>
        <fullName evidence="9">rRNA biogenesis protein RRP36</fullName>
    </recommendedName>
</protein>
<keyword evidence="4 9" id="KW-0698">rRNA processing</keyword>
<dbReference type="PANTHER" id="PTHR21738">
    <property type="entry name" value="RIBOSOMAL RNA PROCESSING PROTEIN 36 HOMOLOG"/>
    <property type="match status" value="1"/>
</dbReference>
<evidence type="ECO:0000256" key="2">
    <source>
        <dbReference type="ARBA" id="ARBA00009418"/>
    </source>
</evidence>
<feature type="compositionally biased region" description="Basic and acidic residues" evidence="11">
    <location>
        <begin position="167"/>
        <end position="192"/>
    </location>
</feature>
<dbReference type="HOGENOM" id="CLU_048802_1_0_1"/>
<evidence type="ECO:0000256" key="9">
    <source>
        <dbReference type="RuleBase" id="RU368027"/>
    </source>
</evidence>
<dbReference type="EMBL" id="KE504128">
    <property type="protein sequence ID" value="EPT03841.1"/>
    <property type="molecule type" value="Genomic_DNA"/>
</dbReference>
<evidence type="ECO:0000313" key="12">
    <source>
        <dbReference type="EMBL" id="EPT03841.1"/>
    </source>
</evidence>